<dbReference type="GO" id="GO:0009738">
    <property type="term" value="P:abscisic acid-activated signaling pathway"/>
    <property type="evidence" value="ECO:0000318"/>
    <property type="project" value="GO_Central"/>
</dbReference>
<gene>
    <name evidence="10" type="ORF">AMTR_s00002p00270100</name>
</gene>
<feature type="compositionally biased region" description="Pro residues" evidence="8">
    <location>
        <begin position="378"/>
        <end position="394"/>
    </location>
</feature>
<sequence>MQLFSGSSSFNITSFFWRHPDYTTFNNLLTATNVAEEIGGRSSLTILALSNSLMAPFISGYNGNLPTQQVSDILRYHVLLEYLDWDRFSQITSRGTLVTTLYQTTGRAPTSMGAVNITSSNSQIHIGMPLPNAGFNASISGMVDKFPYIISIFSIDRILIPYGIDIYSAPPPLSLFINITDVLVRAQNFNFLVSMIEASGVVYEFERGEVGAGITIFAPDDDAFSLLNPETLQGLTADKKALILKYHVLLSYYPLGSLQTILNPVQPTLATEEIGAGTYTLNITRLRGNVAVSSGIVIAPVTQTVFDQKPLAIFTVPKVLLPKEIFGSPPPAPVPAPPPNLGEVPLVSPPHLSKPPSCSPPNTNHHNHHHHHHHHPPRPPLPPPFSSSPAPKPSEPALHAPFISPVSSFETAPPPSSSSSSWNSSSHGLSPSISPPHMGLPMQPPASSPSPSPETDRNKGSKGVLRETQFGPLLTCIFIVLVDQIWGRMV</sequence>
<evidence type="ECO:0000256" key="7">
    <source>
        <dbReference type="ARBA" id="ARBA00023288"/>
    </source>
</evidence>
<dbReference type="Proteomes" id="UP000017836">
    <property type="component" value="Unassembled WGS sequence"/>
</dbReference>
<dbReference type="Pfam" id="PF02469">
    <property type="entry name" value="Fasciclin"/>
    <property type="match status" value="2"/>
</dbReference>
<dbReference type="SMART" id="SM00554">
    <property type="entry name" value="FAS1"/>
    <property type="match status" value="2"/>
</dbReference>
<accession>W1P0M5</accession>
<dbReference type="GO" id="GO:0009825">
    <property type="term" value="P:multidimensional cell growth"/>
    <property type="evidence" value="ECO:0000318"/>
    <property type="project" value="GO_Central"/>
</dbReference>
<dbReference type="eggNOG" id="ENOG502QVC9">
    <property type="taxonomic scope" value="Eukaryota"/>
</dbReference>
<keyword evidence="7" id="KW-0449">Lipoprotein</keyword>
<dbReference type="Gramene" id="ERN01493">
    <property type="protein sequence ID" value="ERN01493"/>
    <property type="gene ID" value="AMTR_s00002p00270100"/>
</dbReference>
<dbReference type="OMA" id="CIELLYV"/>
<feature type="compositionally biased region" description="Basic residues" evidence="8">
    <location>
        <begin position="365"/>
        <end position="377"/>
    </location>
</feature>
<proteinExistence type="inferred from homology"/>
<feature type="compositionally biased region" description="Low complexity" evidence="8">
    <location>
        <begin position="407"/>
        <end position="436"/>
    </location>
</feature>
<dbReference type="GO" id="GO:0048354">
    <property type="term" value="P:mucilage biosynthetic process involved in seed coat development"/>
    <property type="evidence" value="ECO:0000318"/>
    <property type="project" value="GO_Central"/>
</dbReference>
<reference evidence="11" key="1">
    <citation type="journal article" date="2013" name="Science">
        <title>The Amborella genome and the evolution of flowering plants.</title>
        <authorList>
            <consortium name="Amborella Genome Project"/>
        </authorList>
    </citation>
    <scope>NUCLEOTIDE SEQUENCE [LARGE SCALE GENOMIC DNA]</scope>
</reference>
<protein>
    <recommendedName>
        <fullName evidence="9">FAS1 domain-containing protein</fullName>
    </recommendedName>
</protein>
<comment type="subcellular location">
    <subcellularLocation>
        <location evidence="1">Cell membrane</location>
        <topology evidence="1">Lipid-anchor</topology>
        <topology evidence="1">GPI-anchor</topology>
    </subcellularLocation>
</comment>
<keyword evidence="6" id="KW-0472">Membrane</keyword>
<evidence type="ECO:0000256" key="8">
    <source>
        <dbReference type="SAM" id="MobiDB-lite"/>
    </source>
</evidence>
<dbReference type="PANTHER" id="PTHR32382:SF0">
    <property type="entry name" value="FASCICLIN-LIKE ARABINOGALACTAN PROTEIN 4"/>
    <property type="match status" value="1"/>
</dbReference>
<evidence type="ECO:0000313" key="11">
    <source>
        <dbReference type="Proteomes" id="UP000017836"/>
    </source>
</evidence>
<evidence type="ECO:0000256" key="5">
    <source>
        <dbReference type="ARBA" id="ARBA00022729"/>
    </source>
</evidence>
<dbReference type="HOGENOM" id="CLU_036139_3_0_1"/>
<dbReference type="AlphaFoldDB" id="W1P0M5"/>
<keyword evidence="4" id="KW-0336">GPI-anchor</keyword>
<keyword evidence="3" id="KW-1003">Cell membrane</keyword>
<dbReference type="SUPFAM" id="SSF82153">
    <property type="entry name" value="FAS1 domain"/>
    <property type="match status" value="2"/>
</dbReference>
<dbReference type="PROSITE" id="PS50213">
    <property type="entry name" value="FAS1"/>
    <property type="match status" value="2"/>
</dbReference>
<feature type="compositionally biased region" description="Pro residues" evidence="8">
    <location>
        <begin position="331"/>
        <end position="340"/>
    </location>
</feature>
<dbReference type="InterPro" id="IPR036378">
    <property type="entry name" value="FAS1_dom_sf"/>
</dbReference>
<dbReference type="GO" id="GO:0098552">
    <property type="term" value="C:side of membrane"/>
    <property type="evidence" value="ECO:0007669"/>
    <property type="project" value="UniProtKB-KW"/>
</dbReference>
<name>W1P0M5_AMBTC</name>
<comment type="similarity">
    <text evidence="2">Belongs to the fasciclin-like AGP family.</text>
</comment>
<keyword evidence="11" id="KW-1185">Reference proteome</keyword>
<dbReference type="PANTHER" id="PTHR32382">
    <property type="entry name" value="FASCICLIN-LIKE ARABINOGALACTAN PROTEIN"/>
    <property type="match status" value="1"/>
</dbReference>
<dbReference type="InterPro" id="IPR033254">
    <property type="entry name" value="Plant_FLA"/>
</dbReference>
<feature type="domain" description="FAS1" evidence="9">
    <location>
        <begin position="176"/>
        <end position="320"/>
    </location>
</feature>
<evidence type="ECO:0000256" key="2">
    <source>
        <dbReference type="ARBA" id="ARBA00007843"/>
    </source>
</evidence>
<evidence type="ECO:0000256" key="6">
    <source>
        <dbReference type="ARBA" id="ARBA00023136"/>
    </source>
</evidence>
<organism evidence="10 11">
    <name type="scientific">Amborella trichopoda</name>
    <dbReference type="NCBI Taxonomy" id="13333"/>
    <lineage>
        <taxon>Eukaryota</taxon>
        <taxon>Viridiplantae</taxon>
        <taxon>Streptophyta</taxon>
        <taxon>Embryophyta</taxon>
        <taxon>Tracheophyta</taxon>
        <taxon>Spermatophyta</taxon>
        <taxon>Magnoliopsida</taxon>
        <taxon>Amborellales</taxon>
        <taxon>Amborellaceae</taxon>
        <taxon>Amborella</taxon>
    </lineage>
</organism>
<evidence type="ECO:0000313" key="10">
    <source>
        <dbReference type="EMBL" id="ERN01493.1"/>
    </source>
</evidence>
<dbReference type="FunFam" id="2.30.180.10:FF:000013">
    <property type="entry name" value="Fasciclin-like arabinogalactan protein 4"/>
    <property type="match status" value="1"/>
</dbReference>
<evidence type="ECO:0000259" key="9">
    <source>
        <dbReference type="PROSITE" id="PS50213"/>
    </source>
</evidence>
<dbReference type="GO" id="GO:0005886">
    <property type="term" value="C:plasma membrane"/>
    <property type="evidence" value="ECO:0000318"/>
    <property type="project" value="GO_Central"/>
</dbReference>
<feature type="region of interest" description="Disordered" evidence="8">
    <location>
        <begin position="331"/>
        <end position="462"/>
    </location>
</feature>
<feature type="domain" description="FAS1" evidence="9">
    <location>
        <begin position="9"/>
        <end position="159"/>
    </location>
</feature>
<feature type="compositionally biased region" description="Pro residues" evidence="8">
    <location>
        <begin position="442"/>
        <end position="452"/>
    </location>
</feature>
<dbReference type="EMBL" id="KI394767">
    <property type="protein sequence ID" value="ERN01493.1"/>
    <property type="molecule type" value="Genomic_DNA"/>
</dbReference>
<dbReference type="Gene3D" id="2.30.180.10">
    <property type="entry name" value="FAS1 domain"/>
    <property type="match status" value="2"/>
</dbReference>
<evidence type="ECO:0000256" key="1">
    <source>
        <dbReference type="ARBA" id="ARBA00004609"/>
    </source>
</evidence>
<evidence type="ECO:0000256" key="3">
    <source>
        <dbReference type="ARBA" id="ARBA00022475"/>
    </source>
</evidence>
<evidence type="ECO:0000256" key="4">
    <source>
        <dbReference type="ARBA" id="ARBA00022622"/>
    </source>
</evidence>
<keyword evidence="4" id="KW-0325">Glycoprotein</keyword>
<dbReference type="InterPro" id="IPR000782">
    <property type="entry name" value="FAS1_domain"/>
</dbReference>
<keyword evidence="5" id="KW-0732">Signal</keyword>